<evidence type="ECO:0008006" key="5">
    <source>
        <dbReference type="Google" id="ProtNLM"/>
    </source>
</evidence>
<evidence type="ECO:0000256" key="2">
    <source>
        <dbReference type="SAM" id="SignalP"/>
    </source>
</evidence>
<comment type="pathway">
    <text evidence="1">Protein modification; protein ubiquitination.</text>
</comment>
<comment type="caution">
    <text evidence="3">The sequence shown here is derived from an EMBL/GenBank/DDBJ whole genome shotgun (WGS) entry which is preliminary data.</text>
</comment>
<gene>
    <name evidence="3" type="ORF">GH714_019668</name>
</gene>
<protein>
    <recommendedName>
        <fullName evidence="5">NPH3 domain-containing protein</fullName>
    </recommendedName>
</protein>
<dbReference type="Proteomes" id="UP000467840">
    <property type="component" value="Chromosome 9"/>
</dbReference>
<reference evidence="3 4" key="1">
    <citation type="journal article" date="2020" name="Mol. Plant">
        <title>The Chromosome-Based Rubber Tree Genome Provides New Insights into Spurge Genome Evolution and Rubber Biosynthesis.</title>
        <authorList>
            <person name="Liu J."/>
            <person name="Shi C."/>
            <person name="Shi C.C."/>
            <person name="Li W."/>
            <person name="Zhang Q.J."/>
            <person name="Zhang Y."/>
            <person name="Li K."/>
            <person name="Lu H.F."/>
            <person name="Shi C."/>
            <person name="Zhu S.T."/>
            <person name="Xiao Z.Y."/>
            <person name="Nan H."/>
            <person name="Yue Y."/>
            <person name="Zhu X.G."/>
            <person name="Wu Y."/>
            <person name="Hong X.N."/>
            <person name="Fan G.Y."/>
            <person name="Tong Y."/>
            <person name="Zhang D."/>
            <person name="Mao C.L."/>
            <person name="Liu Y.L."/>
            <person name="Hao S.J."/>
            <person name="Liu W.Q."/>
            <person name="Lv M.Q."/>
            <person name="Zhang H.B."/>
            <person name="Liu Y."/>
            <person name="Hu-Tang G.R."/>
            <person name="Wang J.P."/>
            <person name="Wang J.H."/>
            <person name="Sun Y.H."/>
            <person name="Ni S.B."/>
            <person name="Chen W.B."/>
            <person name="Zhang X.C."/>
            <person name="Jiao Y.N."/>
            <person name="Eichler E.E."/>
            <person name="Li G.H."/>
            <person name="Liu X."/>
            <person name="Gao L.Z."/>
        </authorList>
    </citation>
    <scope>NUCLEOTIDE SEQUENCE [LARGE SCALE GENOMIC DNA]</scope>
    <source>
        <strain evidence="4">cv. GT1</strain>
        <tissue evidence="3">Leaf</tissue>
    </source>
</reference>
<keyword evidence="2" id="KW-0732">Signal</keyword>
<evidence type="ECO:0000256" key="1">
    <source>
        <dbReference type="ARBA" id="ARBA00004906"/>
    </source>
</evidence>
<dbReference type="EMBL" id="JAAGAX010000008">
    <property type="protein sequence ID" value="KAF2306592.1"/>
    <property type="molecule type" value="Genomic_DNA"/>
</dbReference>
<accession>A0A6A6LYT2</accession>
<evidence type="ECO:0000313" key="4">
    <source>
        <dbReference type="Proteomes" id="UP000467840"/>
    </source>
</evidence>
<dbReference type="AlphaFoldDB" id="A0A6A6LYT2"/>
<feature type="signal peptide" evidence="2">
    <location>
        <begin position="1"/>
        <end position="19"/>
    </location>
</feature>
<proteinExistence type="predicted"/>
<dbReference type="InterPro" id="IPR043454">
    <property type="entry name" value="NPH3/RPT2-like"/>
</dbReference>
<dbReference type="PANTHER" id="PTHR32370">
    <property type="entry name" value="OS12G0117600 PROTEIN"/>
    <property type="match status" value="1"/>
</dbReference>
<dbReference type="SUPFAM" id="SSF54695">
    <property type="entry name" value="POZ domain"/>
    <property type="match status" value="1"/>
</dbReference>
<name>A0A6A6LYT2_HEVBR</name>
<organism evidence="3 4">
    <name type="scientific">Hevea brasiliensis</name>
    <name type="common">Para rubber tree</name>
    <name type="synonym">Siphonia brasiliensis</name>
    <dbReference type="NCBI Taxonomy" id="3981"/>
    <lineage>
        <taxon>Eukaryota</taxon>
        <taxon>Viridiplantae</taxon>
        <taxon>Streptophyta</taxon>
        <taxon>Embryophyta</taxon>
        <taxon>Tracheophyta</taxon>
        <taxon>Spermatophyta</taxon>
        <taxon>Magnoliopsida</taxon>
        <taxon>eudicotyledons</taxon>
        <taxon>Gunneridae</taxon>
        <taxon>Pentapetalae</taxon>
        <taxon>rosids</taxon>
        <taxon>fabids</taxon>
        <taxon>Malpighiales</taxon>
        <taxon>Euphorbiaceae</taxon>
        <taxon>Crotonoideae</taxon>
        <taxon>Micrandreae</taxon>
        <taxon>Hevea</taxon>
    </lineage>
</organism>
<dbReference type="InterPro" id="IPR011333">
    <property type="entry name" value="SKP1/BTB/POZ_sf"/>
</dbReference>
<keyword evidence="4" id="KW-1185">Reference proteome</keyword>
<evidence type="ECO:0000313" key="3">
    <source>
        <dbReference type="EMBL" id="KAF2306592.1"/>
    </source>
</evidence>
<sequence>MWQGTLQLLWMGIHFYCTSFPSCSEWKDTENGCRCQGLNVSKLELHNLPGGSHTFELAMKFCYGMNFEITPANVAYLRCAAEYLEMTEDYREENLIERTEVYLNDVVVQSLEKSVEVLSTCEMLPSIAEEVRIPNRCIEAIAVNASKEQLVSGLSRLDCDAQSTELKSSCIEWWIEDLSD</sequence>
<feature type="chain" id="PRO_5025330902" description="NPH3 domain-containing protein" evidence="2">
    <location>
        <begin position="20"/>
        <end position="180"/>
    </location>
</feature>